<dbReference type="InterPro" id="IPR011009">
    <property type="entry name" value="Kinase-like_dom_sf"/>
</dbReference>
<protein>
    <submittedName>
        <fullName evidence="2">Kinase-like domain-containing protein</fullName>
    </submittedName>
</protein>
<keyword evidence="2" id="KW-0418">Kinase</keyword>
<name>A0A5N6ZAU1_9EURO</name>
<evidence type="ECO:0000313" key="3">
    <source>
        <dbReference type="Proteomes" id="UP000327118"/>
    </source>
</evidence>
<dbReference type="Gene3D" id="1.10.510.10">
    <property type="entry name" value="Transferase(Phosphotransferase) domain 1"/>
    <property type="match status" value="1"/>
</dbReference>
<dbReference type="SUPFAM" id="SSF56112">
    <property type="entry name" value="Protein kinase-like (PK-like)"/>
    <property type="match status" value="1"/>
</dbReference>
<accession>A0A5N6ZAU1</accession>
<evidence type="ECO:0000313" key="2">
    <source>
        <dbReference type="EMBL" id="KAE8354767.1"/>
    </source>
</evidence>
<dbReference type="PANTHER" id="PTHR44167">
    <property type="entry name" value="OVARIAN-SPECIFIC SERINE/THREONINE-PROTEIN KINASE LOK-RELATED"/>
    <property type="match status" value="1"/>
</dbReference>
<dbReference type="Pfam" id="PF00069">
    <property type="entry name" value="Pkinase"/>
    <property type="match status" value="1"/>
</dbReference>
<feature type="domain" description="Protein kinase" evidence="1">
    <location>
        <begin position="101"/>
        <end position="347"/>
    </location>
</feature>
<dbReference type="GO" id="GO:0004674">
    <property type="term" value="F:protein serine/threonine kinase activity"/>
    <property type="evidence" value="ECO:0007669"/>
    <property type="project" value="TreeGrafter"/>
</dbReference>
<dbReference type="GO" id="GO:0005524">
    <property type="term" value="F:ATP binding"/>
    <property type="evidence" value="ECO:0007669"/>
    <property type="project" value="InterPro"/>
</dbReference>
<dbReference type="EMBL" id="ML739065">
    <property type="protein sequence ID" value="KAE8354767.1"/>
    <property type="molecule type" value="Genomic_DNA"/>
</dbReference>
<dbReference type="AlphaFoldDB" id="A0A5N6ZAU1"/>
<keyword evidence="3" id="KW-1185">Reference proteome</keyword>
<dbReference type="Proteomes" id="UP000327118">
    <property type="component" value="Unassembled WGS sequence"/>
</dbReference>
<proteinExistence type="predicted"/>
<keyword evidence="2" id="KW-0808">Transferase</keyword>
<gene>
    <name evidence="2" type="ORF">BDV28DRAFT_130309</name>
</gene>
<dbReference type="PANTHER" id="PTHR44167:SF24">
    <property type="entry name" value="SERINE_THREONINE-PROTEIN KINASE CHK2"/>
    <property type="match status" value="1"/>
</dbReference>
<dbReference type="GO" id="GO:0044773">
    <property type="term" value="P:mitotic DNA damage checkpoint signaling"/>
    <property type="evidence" value="ECO:0007669"/>
    <property type="project" value="TreeGrafter"/>
</dbReference>
<dbReference type="GO" id="GO:0005634">
    <property type="term" value="C:nucleus"/>
    <property type="evidence" value="ECO:0007669"/>
    <property type="project" value="TreeGrafter"/>
</dbReference>
<reference evidence="3" key="1">
    <citation type="submission" date="2019-04" db="EMBL/GenBank/DDBJ databases">
        <title>Friends and foes A comparative genomics studyof 23 Aspergillus species from section Flavi.</title>
        <authorList>
            <consortium name="DOE Joint Genome Institute"/>
            <person name="Kjaerbolling I."/>
            <person name="Vesth T."/>
            <person name="Frisvad J.C."/>
            <person name="Nybo J.L."/>
            <person name="Theobald S."/>
            <person name="Kildgaard S."/>
            <person name="Isbrandt T."/>
            <person name="Kuo A."/>
            <person name="Sato A."/>
            <person name="Lyhne E.K."/>
            <person name="Kogle M.E."/>
            <person name="Wiebenga A."/>
            <person name="Kun R.S."/>
            <person name="Lubbers R.J."/>
            <person name="Makela M.R."/>
            <person name="Barry K."/>
            <person name="Chovatia M."/>
            <person name="Clum A."/>
            <person name="Daum C."/>
            <person name="Haridas S."/>
            <person name="He G."/>
            <person name="LaButti K."/>
            <person name="Lipzen A."/>
            <person name="Mondo S."/>
            <person name="Riley R."/>
            <person name="Salamov A."/>
            <person name="Simmons B.A."/>
            <person name="Magnuson J.K."/>
            <person name="Henrissat B."/>
            <person name="Mortensen U.H."/>
            <person name="Larsen T.O."/>
            <person name="Devries R.P."/>
            <person name="Grigoriev I.V."/>
            <person name="Machida M."/>
            <person name="Baker S.E."/>
            <person name="Andersen M.R."/>
        </authorList>
    </citation>
    <scope>NUCLEOTIDE SEQUENCE [LARGE SCALE GENOMIC DNA]</scope>
    <source>
        <strain evidence="3">CBS 553.77</strain>
    </source>
</reference>
<dbReference type="PROSITE" id="PS50011">
    <property type="entry name" value="PROTEIN_KINASE_DOM"/>
    <property type="match status" value="1"/>
</dbReference>
<sequence>MAGRLSETYVGAFHFITMFTLLRILSSTLHASFRALCYPFKVVFSSIFKALPSRPCQTGDAEVLGISSQPTSINDCTTVNEGDSNALSHVEIIEVRRYYPPGVSEIIGRGGECFIGAINDSTVLKYPCIPGNNEGIYIEAQLLEVLGSHPRIIASKGLTEYGLTLQRASNGSLSDHIASESFIPPHQRLLWCKQAAEAVSYIHSKHVIHCDINLRNFLLDENFDLLLADFQGMLKSVDGKTLLDGLSRECSKSYMPRCHGDFACVKTDLFALGSAIYFIMTGHEVFPELDSLDDDEEILSRFQNGIFPVDYHLCYDITNKCWTQCYQSADDLVSDLSLIQASKGFAE</sequence>
<organism evidence="2 3">
    <name type="scientific">Aspergillus coremiiformis</name>
    <dbReference type="NCBI Taxonomy" id="138285"/>
    <lineage>
        <taxon>Eukaryota</taxon>
        <taxon>Fungi</taxon>
        <taxon>Dikarya</taxon>
        <taxon>Ascomycota</taxon>
        <taxon>Pezizomycotina</taxon>
        <taxon>Eurotiomycetes</taxon>
        <taxon>Eurotiomycetidae</taxon>
        <taxon>Eurotiales</taxon>
        <taxon>Aspergillaceae</taxon>
        <taxon>Aspergillus</taxon>
        <taxon>Aspergillus subgen. Circumdati</taxon>
    </lineage>
</organism>
<evidence type="ECO:0000259" key="1">
    <source>
        <dbReference type="PROSITE" id="PS50011"/>
    </source>
</evidence>
<dbReference type="OrthoDB" id="1668230at2759"/>
<dbReference type="InterPro" id="IPR000719">
    <property type="entry name" value="Prot_kinase_dom"/>
</dbReference>